<feature type="transmembrane region" description="Helical" evidence="1">
    <location>
        <begin position="67"/>
        <end position="84"/>
    </location>
</feature>
<keyword evidence="1" id="KW-0812">Transmembrane</keyword>
<dbReference type="HOGENOM" id="CLU_2224374_0_0_1"/>
<proteinExistence type="predicted"/>
<dbReference type="Proteomes" id="UP000014071">
    <property type="component" value="Unassembled WGS sequence"/>
</dbReference>
<keyword evidence="1" id="KW-0472">Membrane</keyword>
<protein>
    <submittedName>
        <fullName evidence="2">Uncharacterized protein</fullName>
    </submittedName>
</protein>
<evidence type="ECO:0000256" key="1">
    <source>
        <dbReference type="SAM" id="Phobius"/>
    </source>
</evidence>
<organism evidence="2 3">
    <name type="scientific">Pseudozyma hubeiensis (strain SY62)</name>
    <name type="common">Yeast</name>
    <dbReference type="NCBI Taxonomy" id="1305764"/>
    <lineage>
        <taxon>Eukaryota</taxon>
        <taxon>Fungi</taxon>
        <taxon>Dikarya</taxon>
        <taxon>Basidiomycota</taxon>
        <taxon>Ustilaginomycotina</taxon>
        <taxon>Ustilaginomycetes</taxon>
        <taxon>Ustilaginales</taxon>
        <taxon>Ustilaginaceae</taxon>
        <taxon>Pseudozyma</taxon>
    </lineage>
</organism>
<evidence type="ECO:0000313" key="3">
    <source>
        <dbReference type="Proteomes" id="UP000014071"/>
    </source>
</evidence>
<dbReference type="AlphaFoldDB" id="R9P2E1"/>
<keyword evidence="1" id="KW-1133">Transmembrane helix</keyword>
<dbReference type="RefSeq" id="XP_012188939.1">
    <property type="nucleotide sequence ID" value="XM_012333549.1"/>
</dbReference>
<dbReference type="EMBL" id="DF238793">
    <property type="protein sequence ID" value="GAC95352.1"/>
    <property type="molecule type" value="Genomic_DNA"/>
</dbReference>
<evidence type="ECO:0000313" key="2">
    <source>
        <dbReference type="EMBL" id="GAC95352.1"/>
    </source>
</evidence>
<sequence length="106" mass="12319">MPFVFLALSRCPRKEEAAVFHFSVSLIRKPRSHPEMLAAILSSFSLERVRLLRLLATLYQRSLPNKVLVAFGVFLSLLLLLMQFRFRFRCMLFAYCLVCPPLLVGW</sequence>
<keyword evidence="3" id="KW-1185">Reference proteome</keyword>
<accession>R9P2E1</accession>
<name>R9P2E1_PSEHS</name>
<dbReference type="GeneID" id="24108218"/>
<reference evidence="3" key="1">
    <citation type="journal article" date="2013" name="Genome Announc.">
        <title>Draft genome sequence of the basidiomycetous yeast-like fungus Pseudozyma hubeiensis SY62, which produces an abundant amount of the biosurfactant mannosylerythritol lipids.</title>
        <authorList>
            <person name="Konishi M."/>
            <person name="Hatada Y."/>
            <person name="Horiuchi J."/>
        </authorList>
    </citation>
    <scope>NUCLEOTIDE SEQUENCE [LARGE SCALE GENOMIC DNA]</scope>
    <source>
        <strain evidence="3">SY62</strain>
    </source>
</reference>
<gene>
    <name evidence="2" type="ORF">PHSY_002927</name>
</gene>